<keyword evidence="1" id="KW-1133">Transmembrane helix</keyword>
<evidence type="ECO:0000313" key="2">
    <source>
        <dbReference type="EMBL" id="SFZ94697.1"/>
    </source>
</evidence>
<proteinExistence type="predicted"/>
<gene>
    <name evidence="2" type="ORF">SAMN05428642_1052</name>
</gene>
<dbReference type="STRING" id="369401.SAMN05428642_1052"/>
<dbReference type="AlphaFoldDB" id="A0A1K2IQJ4"/>
<dbReference type="Proteomes" id="UP000182544">
    <property type="component" value="Unassembled WGS sequence"/>
</dbReference>
<keyword evidence="1" id="KW-0472">Membrane</keyword>
<sequence length="221" mass="26049">MTDKQQNLNLSDIGKWISDFLQDPIIFRIFLPVFLLVLGWILKSYYDKYYGIRPKLFLKLSNPLYGQKLLGLEVGHILTWRYEAELKNNSKFDAYNIKLFELEAEDIIINNVAELKYVFKENNHLSSNNLMQFEIKKQIEVDADVLIQSRVENGIKYIIPGLKIPEPQNALKPEVLENIKLVVKFENEKGKKFYIKFTKQNGKETSKIKTIRPFWFNKVLK</sequence>
<evidence type="ECO:0000256" key="1">
    <source>
        <dbReference type="SAM" id="Phobius"/>
    </source>
</evidence>
<name>A0A1K2IQJ4_9FLAO</name>
<keyword evidence="3" id="KW-1185">Reference proteome</keyword>
<keyword evidence="1" id="KW-0812">Transmembrane</keyword>
<dbReference type="EMBL" id="FPKV01000005">
    <property type="protein sequence ID" value="SFZ94697.1"/>
    <property type="molecule type" value="Genomic_DNA"/>
</dbReference>
<reference evidence="2 3" key="1">
    <citation type="submission" date="2016-10" db="EMBL/GenBank/DDBJ databases">
        <authorList>
            <person name="de Groot N.N."/>
        </authorList>
    </citation>
    <scope>NUCLEOTIDE SEQUENCE [LARGE SCALE GENOMIC DNA]</scope>
    <source>
        <strain evidence="2 3">DSM 18180</strain>
    </source>
</reference>
<dbReference type="RefSeq" id="WP_072403478.1">
    <property type="nucleotide sequence ID" value="NZ_FPKV01000005.1"/>
</dbReference>
<organism evidence="2 3">
    <name type="scientific">Flaviramulus basaltis</name>
    <dbReference type="NCBI Taxonomy" id="369401"/>
    <lineage>
        <taxon>Bacteria</taxon>
        <taxon>Pseudomonadati</taxon>
        <taxon>Bacteroidota</taxon>
        <taxon>Flavobacteriia</taxon>
        <taxon>Flavobacteriales</taxon>
        <taxon>Flavobacteriaceae</taxon>
        <taxon>Flaviramulus</taxon>
    </lineage>
</organism>
<feature type="transmembrane region" description="Helical" evidence="1">
    <location>
        <begin position="25"/>
        <end position="46"/>
    </location>
</feature>
<evidence type="ECO:0000313" key="3">
    <source>
        <dbReference type="Proteomes" id="UP000182544"/>
    </source>
</evidence>
<accession>A0A1K2IQJ4</accession>
<protein>
    <submittedName>
        <fullName evidence="2">Uncharacterized protein</fullName>
    </submittedName>
</protein>